<dbReference type="Proteomes" id="UP001603857">
    <property type="component" value="Unassembled WGS sequence"/>
</dbReference>
<proteinExistence type="predicted"/>
<evidence type="ECO:0000256" key="1">
    <source>
        <dbReference type="SAM" id="SignalP"/>
    </source>
</evidence>
<accession>A0ABD1N8J6</accession>
<feature type="signal peptide" evidence="1">
    <location>
        <begin position="1"/>
        <end position="19"/>
    </location>
</feature>
<organism evidence="2 3">
    <name type="scientific">Flemingia macrophylla</name>
    <dbReference type="NCBI Taxonomy" id="520843"/>
    <lineage>
        <taxon>Eukaryota</taxon>
        <taxon>Viridiplantae</taxon>
        <taxon>Streptophyta</taxon>
        <taxon>Embryophyta</taxon>
        <taxon>Tracheophyta</taxon>
        <taxon>Spermatophyta</taxon>
        <taxon>Magnoliopsida</taxon>
        <taxon>eudicotyledons</taxon>
        <taxon>Gunneridae</taxon>
        <taxon>Pentapetalae</taxon>
        <taxon>rosids</taxon>
        <taxon>fabids</taxon>
        <taxon>Fabales</taxon>
        <taxon>Fabaceae</taxon>
        <taxon>Papilionoideae</taxon>
        <taxon>50 kb inversion clade</taxon>
        <taxon>NPAAA clade</taxon>
        <taxon>indigoferoid/millettioid clade</taxon>
        <taxon>Phaseoleae</taxon>
        <taxon>Flemingia</taxon>
    </lineage>
</organism>
<sequence length="124" mass="13573">MQSLHLAVGFLNITSVVVAPALVSLNEAEGGGLQNWNEIVEHVELVHYNRDSDARHFLLQNFGNPIMTLRNKAKTLGSCAQNKGGSTLLSVEKVKDVAKVGLSTIAMKTKSFVDHEEREIQTLC</sequence>
<reference evidence="2 3" key="1">
    <citation type="submission" date="2024-08" db="EMBL/GenBank/DDBJ databases">
        <title>Insights into the chromosomal genome structure of Flemingia macrophylla.</title>
        <authorList>
            <person name="Ding Y."/>
            <person name="Zhao Y."/>
            <person name="Bi W."/>
            <person name="Wu M."/>
            <person name="Zhao G."/>
            <person name="Gong Y."/>
            <person name="Li W."/>
            <person name="Zhang P."/>
        </authorList>
    </citation>
    <scope>NUCLEOTIDE SEQUENCE [LARGE SCALE GENOMIC DNA]</scope>
    <source>
        <strain evidence="2">DYQJB</strain>
        <tissue evidence="2">Leaf</tissue>
    </source>
</reference>
<feature type="chain" id="PRO_5044768694" evidence="1">
    <location>
        <begin position="20"/>
        <end position="124"/>
    </location>
</feature>
<protein>
    <submittedName>
        <fullName evidence="2">Uncharacterized protein</fullName>
    </submittedName>
</protein>
<evidence type="ECO:0000313" key="3">
    <source>
        <dbReference type="Proteomes" id="UP001603857"/>
    </source>
</evidence>
<dbReference type="AlphaFoldDB" id="A0ABD1N8J6"/>
<dbReference type="EMBL" id="JBGMDY010000002">
    <property type="protein sequence ID" value="KAL2344072.1"/>
    <property type="molecule type" value="Genomic_DNA"/>
</dbReference>
<keyword evidence="3" id="KW-1185">Reference proteome</keyword>
<keyword evidence="1" id="KW-0732">Signal</keyword>
<name>A0ABD1N8J6_9FABA</name>
<gene>
    <name evidence="2" type="ORF">Fmac_005357</name>
</gene>
<evidence type="ECO:0000313" key="2">
    <source>
        <dbReference type="EMBL" id="KAL2344072.1"/>
    </source>
</evidence>
<comment type="caution">
    <text evidence="2">The sequence shown here is derived from an EMBL/GenBank/DDBJ whole genome shotgun (WGS) entry which is preliminary data.</text>
</comment>